<proteinExistence type="predicted"/>
<dbReference type="AlphaFoldDB" id="A0A2A2FFH6"/>
<dbReference type="EMBL" id="NSKC01000005">
    <property type="protein sequence ID" value="PAU83349.1"/>
    <property type="molecule type" value="Genomic_DNA"/>
</dbReference>
<protein>
    <submittedName>
        <fullName evidence="3">Uncharacterized protein</fullName>
    </submittedName>
</protein>
<evidence type="ECO:0000313" key="3">
    <source>
        <dbReference type="EMBL" id="PAU83349.1"/>
    </source>
</evidence>
<gene>
    <name evidence="3" type="ORF">CK500_11200</name>
</gene>
<evidence type="ECO:0000313" key="4">
    <source>
        <dbReference type="Proteomes" id="UP000218083"/>
    </source>
</evidence>
<keyword evidence="2" id="KW-1133">Transmembrane helix</keyword>
<sequence length="202" mass="21684">MRRSGAWSFATVTGTVAVAPDEIRIRRRIRIAAVRAGRSLSRGRVAPVVDAVGWSGVGAAFTVLGALPRLLSLGDGSEALWLTALGVLTVTATLAATALQGRRTTIPLRAVERVEFDGDEVVVVHEEADDGWFDDRFSDWWGSGDSDGDGDPTETRIRPLDDGERSDAALAFRLRGVDLRGADEDEAVTRTAIDAPKTELLE</sequence>
<feature type="transmembrane region" description="Helical" evidence="2">
    <location>
        <begin position="79"/>
        <end position="99"/>
    </location>
</feature>
<feature type="compositionally biased region" description="Basic and acidic residues" evidence="1">
    <location>
        <begin position="153"/>
        <end position="162"/>
    </location>
</feature>
<keyword evidence="2" id="KW-0472">Membrane</keyword>
<dbReference type="OrthoDB" id="330923at2157"/>
<organism evidence="3 4">
    <name type="scientific">Halorubrum salipaludis</name>
    <dbReference type="NCBI Taxonomy" id="2032630"/>
    <lineage>
        <taxon>Archaea</taxon>
        <taxon>Methanobacteriati</taxon>
        <taxon>Methanobacteriota</taxon>
        <taxon>Stenosarchaea group</taxon>
        <taxon>Halobacteria</taxon>
        <taxon>Halobacteriales</taxon>
        <taxon>Haloferacaceae</taxon>
        <taxon>Halorubrum</taxon>
    </lineage>
</organism>
<evidence type="ECO:0000256" key="2">
    <source>
        <dbReference type="SAM" id="Phobius"/>
    </source>
</evidence>
<evidence type="ECO:0000256" key="1">
    <source>
        <dbReference type="SAM" id="MobiDB-lite"/>
    </source>
</evidence>
<dbReference type="Proteomes" id="UP000218083">
    <property type="component" value="Unassembled WGS sequence"/>
</dbReference>
<feature type="region of interest" description="Disordered" evidence="1">
    <location>
        <begin position="143"/>
        <end position="162"/>
    </location>
</feature>
<name>A0A2A2FFH6_9EURY</name>
<comment type="caution">
    <text evidence="3">The sequence shown here is derived from an EMBL/GenBank/DDBJ whole genome shotgun (WGS) entry which is preliminary data.</text>
</comment>
<accession>A0A2A2FFH6</accession>
<dbReference type="RefSeq" id="WP_095637308.1">
    <property type="nucleotide sequence ID" value="NZ_NSKC01000005.1"/>
</dbReference>
<reference evidence="3 4" key="1">
    <citation type="submission" date="2017-08" db="EMBL/GenBank/DDBJ databases">
        <title>The strain WRN001 was isolated from Binhai saline alkaline soil, Tianjin, China.</title>
        <authorList>
            <person name="Liu D."/>
            <person name="Zhang G."/>
        </authorList>
    </citation>
    <scope>NUCLEOTIDE SEQUENCE [LARGE SCALE GENOMIC DNA]</scope>
    <source>
        <strain evidence="3 4">WN019</strain>
    </source>
</reference>
<keyword evidence="2" id="KW-0812">Transmembrane</keyword>
<keyword evidence="4" id="KW-1185">Reference proteome</keyword>
<feature type="transmembrane region" description="Helical" evidence="2">
    <location>
        <begin position="45"/>
        <end position="67"/>
    </location>
</feature>